<name>A0A8W8JL05_MAGGI</name>
<evidence type="ECO:0000256" key="1">
    <source>
        <dbReference type="SAM" id="Phobius"/>
    </source>
</evidence>
<proteinExistence type="predicted"/>
<keyword evidence="1" id="KW-0472">Membrane</keyword>
<dbReference type="Proteomes" id="UP000005408">
    <property type="component" value="Unassembled WGS sequence"/>
</dbReference>
<feature type="transmembrane region" description="Helical" evidence="1">
    <location>
        <begin position="196"/>
        <end position="218"/>
    </location>
</feature>
<dbReference type="EnsemblMetazoa" id="G19238.1">
    <property type="protein sequence ID" value="G19238.1:cds"/>
    <property type="gene ID" value="G19238"/>
</dbReference>
<sequence>MSDRYGVCEQGNFTRTFNFAVNRPSSLMISVSCPVSPSTVEIVDGCPDSAEKWREAAKRKNCASYANQCDEPDRFVYHCVINEYANKTLEVCAYRKIIVLGHCTEYNLDVNRIQQNFRTNCSNFRQNPCPNWYHSQEAYKYEGCYELTKQMKKELTTDHAQVTLSNSGSVSTYSTNVSVKMNSTGSTATDIPNRGFLVVVVLIIVILVAVMIAAGIIIRHRVKKKAADEGKSSEIRSSLHNEKIDIEIAAKEKVEATLLNSDGIH</sequence>
<evidence type="ECO:0000313" key="2">
    <source>
        <dbReference type="EnsemblMetazoa" id="G19238.1:cds"/>
    </source>
</evidence>
<protein>
    <submittedName>
        <fullName evidence="2">Uncharacterized protein</fullName>
    </submittedName>
</protein>
<reference evidence="2" key="1">
    <citation type="submission" date="2022-08" db="UniProtKB">
        <authorList>
            <consortium name="EnsemblMetazoa"/>
        </authorList>
    </citation>
    <scope>IDENTIFICATION</scope>
    <source>
        <strain evidence="2">05x7-T-G4-1.051#20</strain>
    </source>
</reference>
<keyword evidence="1" id="KW-1133">Transmembrane helix</keyword>
<dbReference type="AlphaFoldDB" id="A0A8W8JL05"/>
<accession>A0A8W8JL05</accession>
<keyword evidence="1" id="KW-0812">Transmembrane</keyword>
<organism evidence="2 3">
    <name type="scientific">Magallana gigas</name>
    <name type="common">Pacific oyster</name>
    <name type="synonym">Crassostrea gigas</name>
    <dbReference type="NCBI Taxonomy" id="29159"/>
    <lineage>
        <taxon>Eukaryota</taxon>
        <taxon>Metazoa</taxon>
        <taxon>Spiralia</taxon>
        <taxon>Lophotrochozoa</taxon>
        <taxon>Mollusca</taxon>
        <taxon>Bivalvia</taxon>
        <taxon>Autobranchia</taxon>
        <taxon>Pteriomorphia</taxon>
        <taxon>Ostreida</taxon>
        <taxon>Ostreoidea</taxon>
        <taxon>Ostreidae</taxon>
        <taxon>Magallana</taxon>
    </lineage>
</organism>
<evidence type="ECO:0000313" key="3">
    <source>
        <dbReference type="Proteomes" id="UP000005408"/>
    </source>
</evidence>
<keyword evidence="3" id="KW-1185">Reference proteome</keyword>